<dbReference type="FunFam" id="3.30.1360.120:FF:000055">
    <property type="entry name" value="GTPase mss1/trme, putative"/>
    <property type="match status" value="1"/>
</dbReference>
<dbReference type="Pfam" id="PF01926">
    <property type="entry name" value="MMR_HSR1"/>
    <property type="match status" value="1"/>
</dbReference>
<dbReference type="PANTHER" id="PTHR42714">
    <property type="entry name" value="TRNA MODIFICATION GTPASE GTPBP3"/>
    <property type="match status" value="1"/>
</dbReference>
<dbReference type="VEuPathDB" id="VectorBase:ISCW015372"/>
<keyword evidence="4" id="KW-0342">GTP-binding</keyword>
<dbReference type="InterPro" id="IPR031168">
    <property type="entry name" value="G_TrmE"/>
</dbReference>
<keyword evidence="7" id="KW-1267">Proteomics identification</keyword>
<dbReference type="InterPro" id="IPR027266">
    <property type="entry name" value="TrmE/GcvT-like"/>
</dbReference>
<dbReference type="FunFam" id="3.40.50.300:FF:005902">
    <property type="entry name" value="GTPase mss1/trme, putative"/>
    <property type="match status" value="1"/>
</dbReference>
<dbReference type="Gene3D" id="1.20.120.430">
    <property type="entry name" value="tRNA modification GTPase MnmE domain 2"/>
    <property type="match status" value="1"/>
</dbReference>
<dbReference type="EMBL" id="ABJB011038216">
    <property type="status" value="NOT_ANNOTATED_CDS"/>
    <property type="molecule type" value="Genomic_DNA"/>
</dbReference>
<keyword evidence="2" id="KW-0819">tRNA processing</keyword>
<evidence type="ECO:0000256" key="3">
    <source>
        <dbReference type="ARBA" id="ARBA00022741"/>
    </source>
</evidence>
<dbReference type="NCBIfam" id="NF003661">
    <property type="entry name" value="PRK05291.1-3"/>
    <property type="match status" value="1"/>
</dbReference>
<evidence type="ECO:0000256" key="4">
    <source>
        <dbReference type="ARBA" id="ARBA00023134"/>
    </source>
</evidence>
<keyword evidence="3" id="KW-0547">Nucleotide-binding</keyword>
<dbReference type="EnsemblMetazoa" id="ISCW015372-RA">
    <property type="protein sequence ID" value="ISCW015372-PA"/>
    <property type="gene ID" value="ISCW015372"/>
</dbReference>
<dbReference type="InterPro" id="IPR027368">
    <property type="entry name" value="MnmE_dom2"/>
</dbReference>
<dbReference type="AlphaFoldDB" id="A0A1S4LKD5"/>
<dbReference type="InterPro" id="IPR025867">
    <property type="entry name" value="MnmE_helical"/>
</dbReference>
<dbReference type="InterPro" id="IPR006073">
    <property type="entry name" value="GTP-bd"/>
</dbReference>
<evidence type="ECO:0000313" key="5">
    <source>
        <dbReference type="EnsemblMetazoa" id="ISCW015372-PA"/>
    </source>
</evidence>
<name>A0A1S4LKD5_IXOSC</name>
<dbReference type="InterPro" id="IPR018948">
    <property type="entry name" value="GTP-bd_TrmE_N"/>
</dbReference>
<dbReference type="InterPro" id="IPR005225">
    <property type="entry name" value="Small_GTP-bd"/>
</dbReference>
<dbReference type="OrthoDB" id="188276at2759"/>
<dbReference type="FunCoup" id="A0A1S4LKD5">
    <property type="interactions" value="1100"/>
</dbReference>
<dbReference type="InterPro" id="IPR027417">
    <property type="entry name" value="P-loop_NTPase"/>
</dbReference>
<sequence length="389" mass="41822">TIYALSSGAVRSALATIRVSGPNTASVLRRMARIKRAAPRKALLRRLIHPESGVHLDTAIVIWFPSPRSYTGEDCCELHVHGGAAVVNGVLKALSEMEDLRQAQPGEFTQRQVSAFLNGKMDLAEVEGLADLLQAETEAQRMQALAQMEGDLSKLYRGWMDNLKKCLANIEAFIDFSEDQGIDEAILGSAAAQAKRLAKEIQDHLSDGRRGERLRGGVKVAIVGRTNVGKSSLFNALCRRDAAIVSPIAGTTRDVVESPLDIGGYPAVFCDTAGLRTSEDPVETEGVLRARRWASAADLALVVADCRELLCADGADSSVEAHLDQLGVEPCPGGLLFVLNKTDLLSQEDRALLRERLAGGEHDCVFTSCATHEGIADLVARLAAKLEAM</sequence>
<dbReference type="Proteomes" id="UP000001555">
    <property type="component" value="Unassembled WGS sequence"/>
</dbReference>
<dbReference type="GO" id="GO:0002098">
    <property type="term" value="P:tRNA wobble uridine modification"/>
    <property type="evidence" value="ECO:0000318"/>
    <property type="project" value="GO_Central"/>
</dbReference>
<dbReference type="GO" id="GO:0005739">
    <property type="term" value="C:mitochondrion"/>
    <property type="evidence" value="ECO:0000318"/>
    <property type="project" value="GO_Central"/>
</dbReference>
<comment type="similarity">
    <text evidence="1">Belongs to the TRAFAC class TrmE-Era-EngA-EngB-Septin-like GTPase superfamily. TrmE GTPase family.</text>
</comment>
<evidence type="ECO:0000313" key="6">
    <source>
        <dbReference type="Proteomes" id="UP000001555"/>
    </source>
</evidence>
<reference evidence="5" key="2">
    <citation type="submission" date="2020-05" db="UniProtKB">
        <authorList>
            <consortium name="EnsemblMetazoa"/>
        </authorList>
    </citation>
    <scope>IDENTIFICATION</scope>
    <source>
        <strain evidence="5">wikel</strain>
    </source>
</reference>
<reference evidence="6" key="1">
    <citation type="submission" date="2008-03" db="EMBL/GenBank/DDBJ databases">
        <title>Annotation of Ixodes scapularis.</title>
        <authorList>
            <consortium name="Ixodes scapularis Genome Project Consortium"/>
            <person name="Caler E."/>
            <person name="Hannick L.I."/>
            <person name="Bidwell S."/>
            <person name="Joardar V."/>
            <person name="Thiagarajan M."/>
            <person name="Amedeo P."/>
            <person name="Galinsky K.J."/>
            <person name="Schobel S."/>
            <person name="Inman J."/>
            <person name="Hostetler J."/>
            <person name="Miller J."/>
            <person name="Hammond M."/>
            <person name="Megy K."/>
            <person name="Lawson D."/>
            <person name="Kodira C."/>
            <person name="Sutton G."/>
            <person name="Meyer J."/>
            <person name="Hill C.A."/>
            <person name="Birren B."/>
            <person name="Nene V."/>
            <person name="Collins F."/>
            <person name="Alarcon-Chaidez F."/>
            <person name="Wikel S."/>
            <person name="Strausberg R."/>
        </authorList>
    </citation>
    <scope>NUCLEOTIDE SEQUENCE [LARGE SCALE GENOMIC DNA]</scope>
    <source>
        <strain evidence="6">Wikel</strain>
    </source>
</reference>
<dbReference type="VEuPathDB" id="VectorBase:ISCI015372"/>
<dbReference type="GO" id="GO:0003924">
    <property type="term" value="F:GTPase activity"/>
    <property type="evidence" value="ECO:0007669"/>
    <property type="project" value="InterPro"/>
</dbReference>
<evidence type="ECO:0007829" key="7">
    <source>
        <dbReference type="PeptideAtlas" id="A0A1S4LKD5"/>
    </source>
</evidence>
<dbReference type="NCBIfam" id="TIGR00231">
    <property type="entry name" value="small_GTP"/>
    <property type="match status" value="1"/>
</dbReference>
<dbReference type="Pfam" id="PF12631">
    <property type="entry name" value="MnmE_helical"/>
    <property type="match status" value="1"/>
</dbReference>
<dbReference type="VEuPathDB" id="VectorBase:ISCP_015361"/>
<evidence type="ECO:0000256" key="1">
    <source>
        <dbReference type="ARBA" id="ARBA00011043"/>
    </source>
</evidence>
<dbReference type="PROSITE" id="PS51709">
    <property type="entry name" value="G_TRME"/>
    <property type="match status" value="1"/>
</dbReference>
<dbReference type="GO" id="GO:0005737">
    <property type="term" value="C:cytoplasm"/>
    <property type="evidence" value="ECO:0000318"/>
    <property type="project" value="GO_Central"/>
</dbReference>
<dbReference type="SUPFAM" id="SSF52540">
    <property type="entry name" value="P-loop containing nucleoside triphosphate hydrolases"/>
    <property type="match status" value="1"/>
</dbReference>
<dbReference type="InParanoid" id="A0A1S4LKD5"/>
<dbReference type="GO" id="GO:0030488">
    <property type="term" value="P:tRNA methylation"/>
    <property type="evidence" value="ECO:0000318"/>
    <property type="project" value="GO_Central"/>
</dbReference>
<dbReference type="PANTHER" id="PTHR42714:SF2">
    <property type="entry name" value="TRNA MODIFICATION GTPASE GTPBP3, MITOCHONDRIAL"/>
    <property type="match status" value="1"/>
</dbReference>
<accession>A0A1S4LKD5</accession>
<dbReference type="HAMAP" id="MF_00379">
    <property type="entry name" value="GTPase_MnmE"/>
    <property type="match status" value="1"/>
</dbReference>
<protein>
    <submittedName>
        <fullName evidence="5">Uncharacterized protein</fullName>
    </submittedName>
</protein>
<proteinExistence type="evidence at protein level"/>
<dbReference type="GO" id="GO:0005525">
    <property type="term" value="F:GTP binding"/>
    <property type="evidence" value="ECO:0007669"/>
    <property type="project" value="UniProtKB-KW"/>
</dbReference>
<dbReference type="InterPro" id="IPR004520">
    <property type="entry name" value="GTPase_MnmE"/>
</dbReference>
<dbReference type="Gene3D" id="3.40.50.300">
    <property type="entry name" value="P-loop containing nucleotide triphosphate hydrolases"/>
    <property type="match status" value="1"/>
</dbReference>
<dbReference type="CDD" id="cd04164">
    <property type="entry name" value="trmE"/>
    <property type="match status" value="1"/>
</dbReference>
<evidence type="ECO:0000256" key="2">
    <source>
        <dbReference type="ARBA" id="ARBA00022694"/>
    </source>
</evidence>
<dbReference type="Gene3D" id="3.30.1360.120">
    <property type="entry name" value="Probable tRNA modification gtpase trme, domain 1"/>
    <property type="match status" value="1"/>
</dbReference>
<dbReference type="CDD" id="cd14858">
    <property type="entry name" value="TrmE_N"/>
    <property type="match status" value="1"/>
</dbReference>
<dbReference type="Pfam" id="PF10396">
    <property type="entry name" value="TrmE_N"/>
    <property type="match status" value="1"/>
</dbReference>
<organism evidence="5 6">
    <name type="scientific">Ixodes scapularis</name>
    <name type="common">Black-legged tick</name>
    <name type="synonym">Deer tick</name>
    <dbReference type="NCBI Taxonomy" id="6945"/>
    <lineage>
        <taxon>Eukaryota</taxon>
        <taxon>Metazoa</taxon>
        <taxon>Ecdysozoa</taxon>
        <taxon>Arthropoda</taxon>
        <taxon>Chelicerata</taxon>
        <taxon>Arachnida</taxon>
        <taxon>Acari</taxon>
        <taxon>Parasitiformes</taxon>
        <taxon>Ixodida</taxon>
        <taxon>Ixodoidea</taxon>
        <taxon>Ixodidae</taxon>
        <taxon>Ixodinae</taxon>
        <taxon>Ixodes</taxon>
    </lineage>
</organism>
<keyword evidence="6" id="KW-1185">Reference proteome</keyword>